<sequence>MQRNVKSLIGFTMGATDGEIGKVVEFYFDDETWTIRYLIVKTGSWLTGRKVLIAPSALKEPDWENKSFPVNLTKEQVKHSPDIDTEMPVSRQHELALYEHYSWPYSARIGTGFYGAMGMLGMVESRIPFEESIAARNFGDGAGDPHLRSTSEVKGSELHTIDGEIGEIEDLIIDDTNWSIHFLVVDTGKWLPGKKVLIAPKWVKEAKWDSYKFYTDIPTDAIKESPEYDLSEPLPPNFEPDLYRYYGKSIGK</sequence>
<dbReference type="PANTHER" id="PTHR36505:SF1">
    <property type="entry name" value="BLR1072 PROTEIN"/>
    <property type="match status" value="1"/>
</dbReference>
<dbReference type="InterPro" id="IPR014747">
    <property type="entry name" value="Bac_photo_RC_H_C"/>
</dbReference>
<dbReference type="AlphaFoldDB" id="A0A1W2EK04"/>
<dbReference type="Proteomes" id="UP000192678">
    <property type="component" value="Unassembled WGS sequence"/>
</dbReference>
<gene>
    <name evidence="2" type="ORF">SAMN04488101_11318</name>
</gene>
<dbReference type="InterPro" id="IPR011033">
    <property type="entry name" value="PRC_barrel-like_sf"/>
</dbReference>
<dbReference type="STRING" id="475255.SAMN04488101_11318"/>
<organism evidence="2 3">
    <name type="scientific">Pedobacter nyackensis</name>
    <dbReference type="NCBI Taxonomy" id="475255"/>
    <lineage>
        <taxon>Bacteria</taxon>
        <taxon>Pseudomonadati</taxon>
        <taxon>Bacteroidota</taxon>
        <taxon>Sphingobacteriia</taxon>
        <taxon>Sphingobacteriales</taxon>
        <taxon>Sphingobacteriaceae</taxon>
        <taxon>Pedobacter</taxon>
    </lineage>
</organism>
<protein>
    <submittedName>
        <fullName evidence="2">PRC-barrel domain-containing protein</fullName>
    </submittedName>
</protein>
<feature type="domain" description="PRC-barrel" evidence="1">
    <location>
        <begin position="150"/>
        <end position="217"/>
    </location>
</feature>
<reference evidence="2 3" key="1">
    <citation type="submission" date="2017-04" db="EMBL/GenBank/DDBJ databases">
        <authorList>
            <person name="Afonso C.L."/>
            <person name="Miller P.J."/>
            <person name="Scott M.A."/>
            <person name="Spackman E."/>
            <person name="Goraichik I."/>
            <person name="Dimitrov K.M."/>
            <person name="Suarez D.L."/>
            <person name="Swayne D.E."/>
        </authorList>
    </citation>
    <scope>NUCLEOTIDE SEQUENCE [LARGE SCALE GENOMIC DNA]</scope>
    <source>
        <strain evidence="2 3">DSM 19625</strain>
    </source>
</reference>
<dbReference type="PANTHER" id="PTHR36505">
    <property type="entry name" value="BLR1072 PROTEIN"/>
    <property type="match status" value="1"/>
</dbReference>
<evidence type="ECO:0000313" key="3">
    <source>
        <dbReference type="Proteomes" id="UP000192678"/>
    </source>
</evidence>
<dbReference type="GO" id="GO:0030077">
    <property type="term" value="C:plasma membrane light-harvesting complex"/>
    <property type="evidence" value="ECO:0007669"/>
    <property type="project" value="InterPro"/>
</dbReference>
<dbReference type="SUPFAM" id="SSF50346">
    <property type="entry name" value="PRC-barrel domain"/>
    <property type="match status" value="2"/>
</dbReference>
<dbReference type="GO" id="GO:0019684">
    <property type="term" value="P:photosynthesis, light reaction"/>
    <property type="evidence" value="ECO:0007669"/>
    <property type="project" value="InterPro"/>
</dbReference>
<dbReference type="EMBL" id="FWYB01000013">
    <property type="protein sequence ID" value="SMD10004.1"/>
    <property type="molecule type" value="Genomic_DNA"/>
</dbReference>
<dbReference type="InterPro" id="IPR027275">
    <property type="entry name" value="PRC-brl_dom"/>
</dbReference>
<dbReference type="Pfam" id="PF05239">
    <property type="entry name" value="PRC"/>
    <property type="match status" value="2"/>
</dbReference>
<dbReference type="OrthoDB" id="9793882at2"/>
<feature type="domain" description="PRC-barrel" evidence="1">
    <location>
        <begin position="16"/>
        <end position="54"/>
    </location>
</feature>
<keyword evidence="3" id="KW-1185">Reference proteome</keyword>
<proteinExistence type="predicted"/>
<evidence type="ECO:0000259" key="1">
    <source>
        <dbReference type="Pfam" id="PF05239"/>
    </source>
</evidence>
<name>A0A1W2EK04_9SPHI</name>
<dbReference type="Gene3D" id="3.90.50.10">
    <property type="entry name" value="Photosynthetic Reaction Center, subunit H, domain 2"/>
    <property type="match status" value="2"/>
</dbReference>
<accession>A0A1W2EK04</accession>
<dbReference type="RefSeq" id="WP_084291168.1">
    <property type="nucleotide sequence ID" value="NZ_FWYB01000013.1"/>
</dbReference>
<evidence type="ECO:0000313" key="2">
    <source>
        <dbReference type="EMBL" id="SMD10004.1"/>
    </source>
</evidence>